<evidence type="ECO:0000256" key="3">
    <source>
        <dbReference type="ARBA" id="ARBA00023125"/>
    </source>
</evidence>
<dbReference type="PRINTS" id="PR00039">
    <property type="entry name" value="HTHLYSR"/>
</dbReference>
<evidence type="ECO:0000256" key="2">
    <source>
        <dbReference type="ARBA" id="ARBA00023015"/>
    </source>
</evidence>
<organism evidence="6 7">
    <name type="scientific">Collimonas pratensis</name>
    <dbReference type="NCBI Taxonomy" id="279113"/>
    <lineage>
        <taxon>Bacteria</taxon>
        <taxon>Pseudomonadati</taxon>
        <taxon>Pseudomonadota</taxon>
        <taxon>Betaproteobacteria</taxon>
        <taxon>Burkholderiales</taxon>
        <taxon>Oxalobacteraceae</taxon>
        <taxon>Collimonas</taxon>
    </lineage>
</organism>
<feature type="domain" description="HTH lysR-type" evidence="5">
    <location>
        <begin position="5"/>
        <end position="62"/>
    </location>
</feature>
<keyword evidence="2" id="KW-0805">Transcription regulation</keyword>
<keyword evidence="7" id="KW-1185">Reference proteome</keyword>
<sequence>MSNAPTLEQLRTFIAVCESGSFSAAAIRLGRAQSVVSYTIANLESELGIAVFERSKRRPVLTPAGRAILADARRLDLLMSQLSANAAGMAQGLEAEIALVVDVMFPFQKLTAALQAFTHAFPTVALNLTMEALGGVLKLVMEGECCLGISGPNGNWPDVIETDALGGIQLVPVAAAGHALAQRGQIRIAEAREHTQLVLSDRSRLTEGQSFGVYGARIWKLADLGAKHRLLLAGLGWGSMPLHLVANDLEAGTLVRLDLVDRFRSDYKMSLINRIDTPVGPALQWMKQHLKQEMA</sequence>
<dbReference type="PROSITE" id="PS50931">
    <property type="entry name" value="HTH_LYSR"/>
    <property type="match status" value="1"/>
</dbReference>
<evidence type="ECO:0000313" key="7">
    <source>
        <dbReference type="Proteomes" id="UP000074914"/>
    </source>
</evidence>
<dbReference type="Gene3D" id="3.40.190.290">
    <property type="match status" value="1"/>
</dbReference>
<reference evidence="6 7" key="1">
    <citation type="submission" date="2015-11" db="EMBL/GenBank/DDBJ databases">
        <title>Exploring the genomic traits of fungus-feeding bacterial genus Collimonas.</title>
        <authorList>
            <person name="Song C."/>
            <person name="Schmidt R."/>
            <person name="de Jager V."/>
            <person name="Krzyzanowska D."/>
            <person name="Jongedijk E."/>
            <person name="Cankar K."/>
            <person name="Beekwilder J."/>
            <person name="van Veen A."/>
            <person name="de Boer W."/>
            <person name="van Veen J.A."/>
            <person name="Garbeva P."/>
        </authorList>
    </citation>
    <scope>NUCLEOTIDE SEQUENCE [LARGE SCALE GENOMIC DNA]</scope>
    <source>
        <strain evidence="6 7">Ter291</strain>
    </source>
</reference>
<dbReference type="InterPro" id="IPR005119">
    <property type="entry name" value="LysR_subst-bd"/>
</dbReference>
<accession>A0ABM5ZAW0</accession>
<dbReference type="PANTHER" id="PTHR30126:SF91">
    <property type="entry name" value="LYSR FAMILY TRANSCRIPTIONAL REGULATOR"/>
    <property type="match status" value="1"/>
</dbReference>
<name>A0ABM5ZAW0_9BURK</name>
<dbReference type="Gene3D" id="1.10.10.10">
    <property type="entry name" value="Winged helix-like DNA-binding domain superfamily/Winged helix DNA-binding domain"/>
    <property type="match status" value="1"/>
</dbReference>
<proteinExistence type="inferred from homology"/>
<dbReference type="Pfam" id="PF00126">
    <property type="entry name" value="HTH_1"/>
    <property type="match status" value="1"/>
</dbReference>
<keyword evidence="3" id="KW-0238">DNA-binding</keyword>
<evidence type="ECO:0000256" key="4">
    <source>
        <dbReference type="ARBA" id="ARBA00023163"/>
    </source>
</evidence>
<dbReference type="InterPro" id="IPR000847">
    <property type="entry name" value="LysR_HTH_N"/>
</dbReference>
<keyword evidence="4" id="KW-0804">Transcription</keyword>
<protein>
    <submittedName>
        <fullName evidence="6">Bacterial regulatory helix-turn-helix, lysR family protein</fullName>
    </submittedName>
</protein>
<dbReference type="Pfam" id="PF03466">
    <property type="entry name" value="LysR_substrate"/>
    <property type="match status" value="1"/>
</dbReference>
<dbReference type="RefSeq" id="WP_062118157.1">
    <property type="nucleotide sequence ID" value="NZ_CP013236.1"/>
</dbReference>
<evidence type="ECO:0000259" key="5">
    <source>
        <dbReference type="PROSITE" id="PS50931"/>
    </source>
</evidence>
<evidence type="ECO:0000256" key="1">
    <source>
        <dbReference type="ARBA" id="ARBA00009437"/>
    </source>
</evidence>
<dbReference type="InterPro" id="IPR036388">
    <property type="entry name" value="WH-like_DNA-bd_sf"/>
</dbReference>
<dbReference type="EMBL" id="CP013236">
    <property type="protein sequence ID" value="AMP16325.1"/>
    <property type="molecule type" value="Genomic_DNA"/>
</dbReference>
<dbReference type="SUPFAM" id="SSF53850">
    <property type="entry name" value="Periplasmic binding protein-like II"/>
    <property type="match status" value="1"/>
</dbReference>
<comment type="similarity">
    <text evidence="1">Belongs to the LysR transcriptional regulatory family.</text>
</comment>
<gene>
    <name evidence="6" type="ORF">CPter291_4092</name>
</gene>
<dbReference type="Proteomes" id="UP000074914">
    <property type="component" value="Chromosome"/>
</dbReference>
<dbReference type="PANTHER" id="PTHR30126">
    <property type="entry name" value="HTH-TYPE TRANSCRIPTIONAL REGULATOR"/>
    <property type="match status" value="1"/>
</dbReference>
<evidence type="ECO:0000313" key="6">
    <source>
        <dbReference type="EMBL" id="AMP16325.1"/>
    </source>
</evidence>
<dbReference type="SUPFAM" id="SSF46785">
    <property type="entry name" value="Winged helix' DNA-binding domain"/>
    <property type="match status" value="1"/>
</dbReference>
<dbReference type="InterPro" id="IPR036390">
    <property type="entry name" value="WH_DNA-bd_sf"/>
</dbReference>